<dbReference type="Ensembl" id="ENSCMMT00000012296.1">
    <property type="protein sequence ID" value="ENSCMMP00000011176.1"/>
    <property type="gene ID" value="ENSCMMG00000007070.1"/>
</dbReference>
<feature type="region of interest" description="Disordered" evidence="1">
    <location>
        <begin position="89"/>
        <end position="146"/>
    </location>
</feature>
<organism evidence="2 3">
    <name type="scientific">Cairina moschata</name>
    <name type="common">Muscovy duck</name>
    <dbReference type="NCBI Taxonomy" id="8855"/>
    <lineage>
        <taxon>Eukaryota</taxon>
        <taxon>Metazoa</taxon>
        <taxon>Chordata</taxon>
        <taxon>Craniata</taxon>
        <taxon>Vertebrata</taxon>
        <taxon>Euteleostomi</taxon>
        <taxon>Archelosauria</taxon>
        <taxon>Archosauria</taxon>
        <taxon>Dinosauria</taxon>
        <taxon>Saurischia</taxon>
        <taxon>Theropoda</taxon>
        <taxon>Coelurosauria</taxon>
        <taxon>Aves</taxon>
        <taxon>Neognathae</taxon>
        <taxon>Galloanserae</taxon>
        <taxon>Anseriformes</taxon>
        <taxon>Anatidae</taxon>
        <taxon>Anatinae</taxon>
        <taxon>Cairina</taxon>
    </lineage>
</organism>
<protein>
    <submittedName>
        <fullName evidence="2">Uncharacterized protein</fullName>
    </submittedName>
</protein>
<reference evidence="2" key="2">
    <citation type="submission" date="2025-08" db="UniProtKB">
        <authorList>
            <consortium name="Ensembl"/>
        </authorList>
    </citation>
    <scope>IDENTIFICATION</scope>
</reference>
<reference evidence="2" key="1">
    <citation type="submission" date="2018-09" db="EMBL/GenBank/DDBJ databases">
        <title>Common duck and Muscovy duck high density SNP chip.</title>
        <authorList>
            <person name="Vignal A."/>
            <person name="Thebault N."/>
            <person name="Warren W.C."/>
        </authorList>
    </citation>
    <scope>NUCLEOTIDE SEQUENCE [LARGE SCALE GENOMIC DNA]</scope>
</reference>
<proteinExistence type="predicted"/>
<reference evidence="2" key="3">
    <citation type="submission" date="2025-09" db="UniProtKB">
        <authorList>
            <consortium name="Ensembl"/>
        </authorList>
    </citation>
    <scope>IDENTIFICATION</scope>
</reference>
<evidence type="ECO:0000313" key="3">
    <source>
        <dbReference type="Proteomes" id="UP000694556"/>
    </source>
</evidence>
<dbReference type="AlphaFoldDB" id="A0A8C3BY87"/>
<name>A0A8C3BY87_CAIMO</name>
<keyword evidence="3" id="KW-1185">Reference proteome</keyword>
<dbReference type="Proteomes" id="UP000694556">
    <property type="component" value="Chromosome 20"/>
</dbReference>
<sequence>MAGLGSGPRNNLQIHLQPCPDSVSPWEGVLGARGGDRQPSLTRIEDSLQGLDVRGDARDPVDADLLDAPLLHLLDALAHDVRHLGALAPGSESRGVSGDFWGPASPETGQDLRAGWKGWGRSPASPNPTARRDREGAATPSPARTW</sequence>
<accession>A0A8C3BY87</accession>
<evidence type="ECO:0000313" key="2">
    <source>
        <dbReference type="Ensembl" id="ENSCMMP00000011176.1"/>
    </source>
</evidence>
<evidence type="ECO:0000256" key="1">
    <source>
        <dbReference type="SAM" id="MobiDB-lite"/>
    </source>
</evidence>